<dbReference type="PATRIC" id="fig|89059.3.peg.498"/>
<dbReference type="GO" id="GO:0016125">
    <property type="term" value="P:sterol metabolic process"/>
    <property type="evidence" value="ECO:0007669"/>
    <property type="project" value="TreeGrafter"/>
</dbReference>
<keyword evidence="5" id="KW-0560">Oxidoreductase</keyword>
<reference evidence="8 9" key="1">
    <citation type="journal article" date="2015" name="Genome Announc.">
        <title>Expanding the biotechnology potential of lactobacilli through comparative genomics of 213 strains and associated genera.</title>
        <authorList>
            <person name="Sun Z."/>
            <person name="Harris H.M."/>
            <person name="McCann A."/>
            <person name="Guo C."/>
            <person name="Argimon S."/>
            <person name="Zhang W."/>
            <person name="Yang X."/>
            <person name="Jeffery I.B."/>
            <person name="Cooney J.C."/>
            <person name="Kagawa T.F."/>
            <person name="Liu W."/>
            <person name="Song Y."/>
            <person name="Salvetti E."/>
            <person name="Wrobel A."/>
            <person name="Rasinkangas P."/>
            <person name="Parkhill J."/>
            <person name="Rea M.C."/>
            <person name="O'Sullivan O."/>
            <person name="Ritari J."/>
            <person name="Douillard F.P."/>
            <person name="Paul Ross R."/>
            <person name="Yang R."/>
            <person name="Briner A.E."/>
            <person name="Felis G.E."/>
            <person name="de Vos W.M."/>
            <person name="Barrangou R."/>
            <person name="Klaenhammer T.R."/>
            <person name="Caufield P.W."/>
            <person name="Cui Y."/>
            <person name="Zhang H."/>
            <person name="O'Toole P.W."/>
        </authorList>
    </citation>
    <scope>NUCLEOTIDE SEQUENCE [LARGE SCALE GENOMIC DNA]</scope>
    <source>
        <strain evidence="8 9">DSM 15353</strain>
    </source>
</reference>
<evidence type="ECO:0000256" key="3">
    <source>
        <dbReference type="ARBA" id="ARBA00022617"/>
    </source>
</evidence>
<dbReference type="PANTHER" id="PTHR24286:SF24">
    <property type="entry name" value="LANOSTEROL 14-ALPHA DEMETHYLASE"/>
    <property type="match status" value="1"/>
</dbReference>
<dbReference type="OrthoDB" id="9764248at2"/>
<dbReference type="PANTHER" id="PTHR24286">
    <property type="entry name" value="CYTOCHROME P450 26"/>
    <property type="match status" value="1"/>
</dbReference>
<dbReference type="GO" id="GO:0005506">
    <property type="term" value="F:iron ion binding"/>
    <property type="evidence" value="ECO:0007669"/>
    <property type="project" value="InterPro"/>
</dbReference>
<evidence type="ECO:0000256" key="5">
    <source>
        <dbReference type="ARBA" id="ARBA00023002"/>
    </source>
</evidence>
<sequence length="419" mass="48256">MKQVPETKIKLTDVKELINKGYNLLGELREEADAPVAKAEFLTEEITTVYGEEAARKFYNPENFKREGSMPKGVLKTLFGEDGVQTIDGKKHHQRKNYFMDLMTPERMEDYRAILDQNLATELDQQHGTFELFDLSKRVLFNSICEWAGINLAQYDPKEIDKLASNQISMISGAITSPTDHLKGVKDRNESEGWAQSLIKEARKNPVPGKENLALYTFAQAEDLEGELLPVEVAAVESLNIIRPTVALTVWMALMGHALFSKTNLYDQLKEDFDTLQDSFIQEMRRYYPFFPMLPAIALRDVEIDGYEIPKDSWVVLDTYGTNHDARTIDHPEKFDIKRYIGKTKEISYEEEYEMIAQGGGEFRNMHRCAGEWITLHSMRVFSDQLVNKYNFSIPEQDWTVPMNQFPTYPNSKALLFKE</sequence>
<accession>A0A0R2JQT6</accession>
<evidence type="ECO:0000256" key="1">
    <source>
        <dbReference type="ARBA" id="ARBA00001971"/>
    </source>
</evidence>
<dbReference type="Pfam" id="PF00067">
    <property type="entry name" value="p450"/>
    <property type="match status" value="1"/>
</dbReference>
<comment type="cofactor">
    <cofactor evidence="1">
        <name>heme</name>
        <dbReference type="ChEBI" id="CHEBI:30413"/>
    </cofactor>
</comment>
<comment type="caution">
    <text evidence="8">The sequence shown here is derived from an EMBL/GenBank/DDBJ whole genome shotgun (WGS) entry which is preliminary data.</text>
</comment>
<dbReference type="AlphaFoldDB" id="A0A0R2JQT6"/>
<dbReference type="GO" id="GO:0004497">
    <property type="term" value="F:monooxygenase activity"/>
    <property type="evidence" value="ECO:0007669"/>
    <property type="project" value="UniProtKB-KW"/>
</dbReference>
<dbReference type="CDD" id="cd11067">
    <property type="entry name" value="CYP152"/>
    <property type="match status" value="1"/>
</dbReference>
<dbReference type="InterPro" id="IPR001128">
    <property type="entry name" value="Cyt_P450"/>
</dbReference>
<evidence type="ECO:0000313" key="9">
    <source>
        <dbReference type="Proteomes" id="UP000051491"/>
    </source>
</evidence>
<dbReference type="Proteomes" id="UP000051491">
    <property type="component" value="Unassembled WGS sequence"/>
</dbReference>
<dbReference type="RefSeq" id="WP_010494778.1">
    <property type="nucleotide sequence ID" value="NZ_JQBK01000141.1"/>
</dbReference>
<evidence type="ECO:0000256" key="6">
    <source>
        <dbReference type="ARBA" id="ARBA00023004"/>
    </source>
</evidence>
<name>A0A0R2JQT6_9LACO</name>
<dbReference type="InterPro" id="IPR036396">
    <property type="entry name" value="Cyt_P450_sf"/>
</dbReference>
<dbReference type="SUPFAM" id="SSF48264">
    <property type="entry name" value="Cytochrome P450"/>
    <property type="match status" value="1"/>
</dbReference>
<evidence type="ECO:0000256" key="2">
    <source>
        <dbReference type="ARBA" id="ARBA00010617"/>
    </source>
</evidence>
<protein>
    <submittedName>
        <fullName evidence="8">Cytochrome P450</fullName>
    </submittedName>
</protein>
<proteinExistence type="inferred from homology"/>
<gene>
    <name evidence="8" type="ORF">IV43_GL000490</name>
</gene>
<dbReference type="GO" id="GO:0020037">
    <property type="term" value="F:heme binding"/>
    <property type="evidence" value="ECO:0007669"/>
    <property type="project" value="InterPro"/>
</dbReference>
<evidence type="ECO:0000256" key="4">
    <source>
        <dbReference type="ARBA" id="ARBA00022723"/>
    </source>
</evidence>
<evidence type="ECO:0000313" key="8">
    <source>
        <dbReference type="EMBL" id="KRN79487.1"/>
    </source>
</evidence>
<keyword evidence="4" id="KW-0479">Metal-binding</keyword>
<dbReference type="PRINTS" id="PR00359">
    <property type="entry name" value="BP450"/>
</dbReference>
<dbReference type="GO" id="GO:0016705">
    <property type="term" value="F:oxidoreductase activity, acting on paired donors, with incorporation or reduction of molecular oxygen"/>
    <property type="evidence" value="ECO:0007669"/>
    <property type="project" value="InterPro"/>
</dbReference>
<dbReference type="EMBL" id="JQBK01000141">
    <property type="protein sequence ID" value="KRN79487.1"/>
    <property type="molecule type" value="Genomic_DNA"/>
</dbReference>
<dbReference type="Gene3D" id="1.10.630.10">
    <property type="entry name" value="Cytochrome P450"/>
    <property type="match status" value="1"/>
</dbReference>
<evidence type="ECO:0000256" key="7">
    <source>
        <dbReference type="ARBA" id="ARBA00023033"/>
    </source>
</evidence>
<keyword evidence="3" id="KW-0349">Heme</keyword>
<dbReference type="InterPro" id="IPR002397">
    <property type="entry name" value="Cyt_P450_B"/>
</dbReference>
<keyword evidence="7" id="KW-0503">Monooxygenase</keyword>
<organism evidence="8 9">
    <name type="scientific">Ligilactobacillus acidipiscis</name>
    <dbReference type="NCBI Taxonomy" id="89059"/>
    <lineage>
        <taxon>Bacteria</taxon>
        <taxon>Bacillati</taxon>
        <taxon>Bacillota</taxon>
        <taxon>Bacilli</taxon>
        <taxon>Lactobacillales</taxon>
        <taxon>Lactobacillaceae</taxon>
        <taxon>Ligilactobacillus</taxon>
    </lineage>
</organism>
<keyword evidence="6" id="KW-0408">Iron</keyword>
<comment type="similarity">
    <text evidence="2">Belongs to the cytochrome P450 family.</text>
</comment>